<feature type="region of interest" description="Disordered" evidence="1">
    <location>
        <begin position="261"/>
        <end position="300"/>
    </location>
</feature>
<organism evidence="3 4">
    <name type="scientific">Asbolus verrucosus</name>
    <name type="common">Desert ironclad beetle</name>
    <dbReference type="NCBI Taxonomy" id="1661398"/>
    <lineage>
        <taxon>Eukaryota</taxon>
        <taxon>Metazoa</taxon>
        <taxon>Ecdysozoa</taxon>
        <taxon>Arthropoda</taxon>
        <taxon>Hexapoda</taxon>
        <taxon>Insecta</taxon>
        <taxon>Pterygota</taxon>
        <taxon>Neoptera</taxon>
        <taxon>Endopterygota</taxon>
        <taxon>Coleoptera</taxon>
        <taxon>Polyphaga</taxon>
        <taxon>Cucujiformia</taxon>
        <taxon>Tenebrionidae</taxon>
        <taxon>Pimeliinae</taxon>
        <taxon>Asbolus</taxon>
    </lineage>
</organism>
<dbReference type="STRING" id="1661398.A0A482W8D0"/>
<comment type="caution">
    <text evidence="3">The sequence shown here is derived from an EMBL/GenBank/DDBJ whole genome shotgun (WGS) entry which is preliminary data.</text>
</comment>
<evidence type="ECO:0000313" key="4">
    <source>
        <dbReference type="Proteomes" id="UP000292052"/>
    </source>
</evidence>
<dbReference type="EMBL" id="QDEB01017318">
    <property type="protein sequence ID" value="RZC41420.1"/>
    <property type="molecule type" value="Genomic_DNA"/>
</dbReference>
<feature type="transmembrane region" description="Helical" evidence="2">
    <location>
        <begin position="535"/>
        <end position="556"/>
    </location>
</feature>
<name>A0A482W8D0_ASBVE</name>
<reference evidence="3 4" key="1">
    <citation type="submission" date="2017-03" db="EMBL/GenBank/DDBJ databases">
        <title>Genome of the blue death feigning beetle - Asbolus verrucosus.</title>
        <authorList>
            <person name="Rider S.D."/>
        </authorList>
    </citation>
    <scope>NUCLEOTIDE SEQUENCE [LARGE SCALE GENOMIC DNA]</scope>
    <source>
        <strain evidence="3">Butters</strain>
        <tissue evidence="3">Head and leg muscle</tissue>
    </source>
</reference>
<dbReference type="Proteomes" id="UP000292052">
    <property type="component" value="Unassembled WGS sequence"/>
</dbReference>
<evidence type="ECO:0000256" key="2">
    <source>
        <dbReference type="SAM" id="Phobius"/>
    </source>
</evidence>
<proteinExistence type="predicted"/>
<dbReference type="OrthoDB" id="8190309at2759"/>
<dbReference type="AlphaFoldDB" id="A0A482W8D0"/>
<keyword evidence="4" id="KW-1185">Reference proteome</keyword>
<keyword evidence="2" id="KW-0472">Membrane</keyword>
<evidence type="ECO:0000256" key="1">
    <source>
        <dbReference type="SAM" id="MobiDB-lite"/>
    </source>
</evidence>
<keyword evidence="2" id="KW-0812">Transmembrane</keyword>
<feature type="non-terminal residue" evidence="3">
    <location>
        <position position="1"/>
    </location>
</feature>
<protein>
    <submittedName>
        <fullName evidence="3">Uncharacterized protein</fullName>
    </submittedName>
</protein>
<evidence type="ECO:0000313" key="3">
    <source>
        <dbReference type="EMBL" id="RZC41420.1"/>
    </source>
</evidence>
<gene>
    <name evidence="3" type="ORF">BDFB_004063</name>
</gene>
<sequence>VKVGDETELLTPKTFFQLHTGDDLYLHIVTCYVALLCHTSPNLQVLLLFHITIIIRATEPEKPPPTITRTEIKVSRSLNPEDMQTLNVVTKDGNVAQLIVKRRDPKTKSTSVDDDPRKASQFSRAIYTNWIPVSSFYYHPNIIRLDTIALVRNATQEKTANVIDSDRIPNVPKPVTIRSGDIFVKSTEKKRGRSIMHLDQDGIPVIHGVRVPDDESDRQTWRNARVINGQLVPYEEGYHPPAAVPLGELIYASQPIKDSDDLRSIGPFTKQDNYKTEEPQTSSFGPFSVKDNLPGEKPKQNEDYVRFNTRSGIGPFTKADNGKITNSKLIDYIKEINAKERKRDYFARRKYRSYEDNIQMQRRMLQYPGQPSYPNSLLYTPTKPKLSPVTFNEGVRTPVLQYAHPELGVQPAKATPEEDEMVQYKDNQYEVDSGRQSQYYDNSVNSVDYYRKDVMNYPYNTYYIKPKPEQPFWIRITESIKDNVQNGFARMQQLTRPVFEPLVEATHKISHNLGFSKEPHAQDKVGLIAPMGSSVILPALGLVAGGAALGLGAAAVGRFLNPNDMRSFHGMNPNDIVVIMEEPPRQEEEEHKRFRRNIEDEYYMQQIVANVEKDNLHQFTAPQFWSDTPCAKRLFCDVMIRQNDDEVVLMEKKMDTLMASVHPDVATAVSHHLQEVMDAVKMRDCSKFYCSRRYSFPAPAA</sequence>
<accession>A0A482W8D0</accession>
<keyword evidence="2" id="KW-1133">Transmembrane helix</keyword>